<feature type="signal peptide" evidence="2">
    <location>
        <begin position="1"/>
        <end position="29"/>
    </location>
</feature>
<keyword evidence="2" id="KW-0732">Signal</keyword>
<feature type="chain" id="PRO_5003093305" evidence="2">
    <location>
        <begin position="30"/>
        <end position="446"/>
    </location>
</feature>
<dbReference type="eggNOG" id="COG5438">
    <property type="taxonomic scope" value="Bacteria"/>
</dbReference>
<dbReference type="PANTHER" id="PTHR41771:SF1">
    <property type="entry name" value="MEMBRANE PROTEIN"/>
    <property type="match status" value="1"/>
</dbReference>
<keyword evidence="1" id="KW-0812">Transmembrane</keyword>
<dbReference type="HOGENOM" id="CLU_028166_0_0_0"/>
<keyword evidence="4" id="KW-1185">Reference proteome</keyword>
<proteinExistence type="predicted"/>
<dbReference type="AlphaFoldDB" id="D7BHA3"/>
<organism evidence="3 4">
    <name type="scientific">Allomeiothermus silvanus (strain ATCC 700542 / DSM 9946 / NBRC 106475 / NCIMB 13440 / VI-R2)</name>
    <name type="common">Thermus silvanus</name>
    <dbReference type="NCBI Taxonomy" id="526227"/>
    <lineage>
        <taxon>Bacteria</taxon>
        <taxon>Thermotogati</taxon>
        <taxon>Deinococcota</taxon>
        <taxon>Deinococci</taxon>
        <taxon>Thermales</taxon>
        <taxon>Thermaceae</taxon>
        <taxon>Allomeiothermus</taxon>
    </lineage>
</organism>
<evidence type="ECO:0000313" key="3">
    <source>
        <dbReference type="EMBL" id="ADH63956.1"/>
    </source>
</evidence>
<dbReference type="Pfam" id="PF07907">
    <property type="entry name" value="YibE_F"/>
    <property type="match status" value="1"/>
</dbReference>
<dbReference type="InterPro" id="IPR012507">
    <property type="entry name" value="YibE_F"/>
</dbReference>
<reference evidence="3 4" key="1">
    <citation type="journal article" date="2010" name="Stand. Genomic Sci.">
        <title>Complete genome sequence of Meiothermus silvanus type strain (VI-R2).</title>
        <authorList>
            <person name="Sikorski J."/>
            <person name="Tindall B.J."/>
            <person name="Lowry S."/>
            <person name="Lucas S."/>
            <person name="Nolan M."/>
            <person name="Copeland A."/>
            <person name="Glavina Del Rio T."/>
            <person name="Tice H."/>
            <person name="Cheng J.F."/>
            <person name="Han C."/>
            <person name="Pitluck S."/>
            <person name="Liolios K."/>
            <person name="Ivanova N."/>
            <person name="Mavromatis K."/>
            <person name="Mikhailova N."/>
            <person name="Pati A."/>
            <person name="Goodwin L."/>
            <person name="Chen A."/>
            <person name="Palaniappan K."/>
            <person name="Land M."/>
            <person name="Hauser L."/>
            <person name="Chang Y.J."/>
            <person name="Jeffries C.D."/>
            <person name="Rohde M."/>
            <person name="Goker M."/>
            <person name="Woyke T."/>
            <person name="Bristow J."/>
            <person name="Eisen J.A."/>
            <person name="Markowitz V."/>
            <person name="Hugenholtz P."/>
            <person name="Kyrpides N.C."/>
            <person name="Klenk H.P."/>
            <person name="Lapidus A."/>
        </authorList>
    </citation>
    <scope>NUCLEOTIDE SEQUENCE [LARGE SCALE GENOMIC DNA]</scope>
    <source>
        <strain evidence="4">ATCC 700542 / DSM 9946 / VI-R2</strain>
    </source>
</reference>
<keyword evidence="1" id="KW-1133">Transmembrane helix</keyword>
<gene>
    <name evidence="3" type="ordered locus">Mesil_2084</name>
</gene>
<dbReference type="RefSeq" id="WP_013158507.1">
    <property type="nucleotide sequence ID" value="NC_014212.1"/>
</dbReference>
<evidence type="ECO:0000256" key="2">
    <source>
        <dbReference type="SAM" id="SignalP"/>
    </source>
</evidence>
<name>D7BHA3_ALLS1</name>
<accession>D7BHA3</accession>
<feature type="transmembrane region" description="Helical" evidence="1">
    <location>
        <begin position="344"/>
        <end position="366"/>
    </location>
</feature>
<feature type="transmembrane region" description="Helical" evidence="1">
    <location>
        <begin position="386"/>
        <end position="411"/>
    </location>
</feature>
<dbReference type="EMBL" id="CP002042">
    <property type="protein sequence ID" value="ADH63956.1"/>
    <property type="molecule type" value="Genomic_DNA"/>
</dbReference>
<keyword evidence="1" id="KW-0472">Membrane</keyword>
<feature type="transmembrane region" description="Helical" evidence="1">
    <location>
        <begin position="218"/>
        <end position="236"/>
    </location>
</feature>
<protein>
    <submittedName>
        <fullName evidence="3">YibE/F family protein</fullName>
    </submittedName>
</protein>
<dbReference type="Proteomes" id="UP000001916">
    <property type="component" value="Chromosome"/>
</dbReference>
<feature type="transmembrane region" description="Helical" evidence="1">
    <location>
        <begin position="290"/>
        <end position="323"/>
    </location>
</feature>
<evidence type="ECO:0000313" key="4">
    <source>
        <dbReference type="Proteomes" id="UP000001916"/>
    </source>
</evidence>
<feature type="transmembrane region" description="Helical" evidence="1">
    <location>
        <begin position="192"/>
        <end position="212"/>
    </location>
</feature>
<evidence type="ECO:0000256" key="1">
    <source>
        <dbReference type="SAM" id="Phobius"/>
    </source>
</evidence>
<dbReference type="KEGG" id="msv:Mesil_2084"/>
<feature type="transmembrane region" description="Helical" evidence="1">
    <location>
        <begin position="248"/>
        <end position="270"/>
    </location>
</feature>
<feature type="transmembrane region" description="Helical" evidence="1">
    <location>
        <begin position="168"/>
        <end position="185"/>
    </location>
</feature>
<dbReference type="PANTHER" id="PTHR41771">
    <property type="entry name" value="MEMBRANE PROTEIN-RELATED"/>
    <property type="match status" value="1"/>
</dbReference>
<sequence length="446" mass="47755">MLTTLGKCFSVLLPKLGMTLLVGLSLAGAQPVGQSPPPVQSQPQGVYLEGRVTQMGSRSATVDLGGGRSVEAEFPVSGPEGFHIGQRVVLYRLLSYQLVRPDEPSRPGDRQGRVLEFGLPLVRVALPDGSVQEVEASPQEAQALRVGQSVRIRQVEGRAFLVEPLRLGYLYALLGLFVVAVLLLGRGKGLRGLIGTAASLLVLVYGVVPLITRGANPLLVTFAGAFGILLLSIYFVHGVGRKTTAALLGTSLAVAISLGLAALFTRWMGFTGLTSEEAFLARFALQNLDLVSLYLAGVVVGALGALNDVTVTQASVTQALALANPRYSLRELYQRGMSVGFDHIGSLVNTLVLAYSAGSLPLMLLIQQGSTPLRFLLNQEPFMAEFVSMLVGSLGLVLAVPFTTFVAACFFHGGNTRYIEQRWPKPQRPAEGRSWVQDMLEKDKPK</sequence>